<feature type="domain" description="Mce/MlaD" evidence="3">
    <location>
        <begin position="45"/>
        <end position="121"/>
    </location>
</feature>
<feature type="compositionally biased region" description="Basic residues" evidence="1">
    <location>
        <begin position="363"/>
        <end position="375"/>
    </location>
</feature>
<dbReference type="InterPro" id="IPR052336">
    <property type="entry name" value="MlaD_Phospholipid_Transporter"/>
</dbReference>
<evidence type="ECO:0000259" key="4">
    <source>
        <dbReference type="Pfam" id="PF11887"/>
    </source>
</evidence>
<dbReference type="PANTHER" id="PTHR33371:SF19">
    <property type="entry name" value="MCE-FAMILY PROTEIN MCE4A"/>
    <property type="match status" value="1"/>
</dbReference>
<dbReference type="NCBIfam" id="TIGR00996">
    <property type="entry name" value="Mtu_fam_mce"/>
    <property type="match status" value="2"/>
</dbReference>
<keyword evidence="6" id="KW-1185">Reference proteome</keyword>
<reference evidence="6" key="1">
    <citation type="journal article" date="2019" name="Int. J. Syst. Evol. Microbiol.">
        <title>The Global Catalogue of Microorganisms (GCM) 10K type strain sequencing project: providing services to taxonomists for standard genome sequencing and annotation.</title>
        <authorList>
            <consortium name="The Broad Institute Genomics Platform"/>
            <consortium name="The Broad Institute Genome Sequencing Center for Infectious Disease"/>
            <person name="Wu L."/>
            <person name="Ma J."/>
        </authorList>
    </citation>
    <scope>NUCLEOTIDE SEQUENCE [LARGE SCALE GENOMIC DNA]</scope>
    <source>
        <strain evidence="6">JCM 4816</strain>
    </source>
</reference>
<feature type="domain" description="Mammalian cell entry C-terminal" evidence="4">
    <location>
        <begin position="125"/>
        <end position="347"/>
    </location>
</feature>
<name>A0ABP6TNU8_9ACTN</name>
<keyword evidence="2" id="KW-1133">Transmembrane helix</keyword>
<dbReference type="InterPro" id="IPR024516">
    <property type="entry name" value="Mce_C"/>
</dbReference>
<keyword evidence="2" id="KW-0812">Transmembrane</keyword>
<dbReference type="InterPro" id="IPR005693">
    <property type="entry name" value="Mce"/>
</dbReference>
<evidence type="ECO:0000259" key="3">
    <source>
        <dbReference type="Pfam" id="PF02470"/>
    </source>
</evidence>
<feature type="region of interest" description="Disordered" evidence="1">
    <location>
        <begin position="686"/>
        <end position="727"/>
    </location>
</feature>
<gene>
    <name evidence="5" type="ORF">GCM10019016_040870</name>
</gene>
<feature type="domain" description="Mce/MlaD" evidence="3">
    <location>
        <begin position="469"/>
        <end position="542"/>
    </location>
</feature>
<comment type="caution">
    <text evidence="5">The sequence shown here is derived from an EMBL/GenBank/DDBJ whole genome shotgun (WGS) entry which is preliminary data.</text>
</comment>
<evidence type="ECO:0000313" key="6">
    <source>
        <dbReference type="Proteomes" id="UP001501455"/>
    </source>
</evidence>
<keyword evidence="2" id="KW-0472">Membrane</keyword>
<dbReference type="Proteomes" id="UP001501455">
    <property type="component" value="Unassembled WGS sequence"/>
</dbReference>
<accession>A0ABP6TNU8</accession>
<evidence type="ECO:0000313" key="5">
    <source>
        <dbReference type="EMBL" id="GAA3496986.1"/>
    </source>
</evidence>
<feature type="domain" description="Mammalian cell entry C-terminal" evidence="4">
    <location>
        <begin position="552"/>
        <end position="693"/>
    </location>
</feature>
<dbReference type="PANTHER" id="PTHR33371">
    <property type="entry name" value="INTERMEMBRANE PHOSPHOLIPID TRANSPORT SYSTEM BINDING PROTEIN MLAD-RELATED"/>
    <property type="match status" value="1"/>
</dbReference>
<dbReference type="Pfam" id="PF02470">
    <property type="entry name" value="MlaD"/>
    <property type="match status" value="2"/>
</dbReference>
<dbReference type="EMBL" id="BAAAXF010000027">
    <property type="protein sequence ID" value="GAA3496986.1"/>
    <property type="molecule type" value="Genomic_DNA"/>
</dbReference>
<sequence length="727" mass="77630">MNGPRGSRGRTLRRRLAGVVFVLVPALLIWLAVAVYDKRFTASDPVVVETDGVGNQMHPGAEVKLRGVVVGEVRAIDATGDGARLTLAMKPGTLDAVPSDVRAQMLPTTLFGERFVALVPPENPSSEPLAAGAVIPQDRSANAVELQQVLDDVLPMLTAVQPQKLSATLSAVSQALEGRGGRLGETLSLLDEHLAEFNPHLPALNRDLRELVKVGHVYADAAPDVITALTDFTTTSGTLAEQEAQLASTLGATTRTAEDMTAFLRENRGNLIRLTAAGRPTLELLAAYSSSFPCTLRTLAEFVPAMDQALGKGTDRPGIHVDVTSVPARGAYRPGRDTPVYDSGGGPPLPLRALRRPAAPAHRAVRLRRGRRVPRARQLPGGERPRQRTARARRRRVPRRPARLEQPPRRARLPRYGGDPRMTGPDMAHTRRRPLTGPLLKSLAFVVVTALATTLLGLGVAGSGAGGGGRTYHALFTDVTGLRDGDSVRISGVTVGEVTDVRVVQRRLAQVTFTVREDRRLPRSTTAAVKYLNMVGQRYVALGRGSGDLGGALEEGATVLLDRTTPALDLTLLFNGFKPLFEGLSPKDVNELAGSIVQVLQGEGATVDSLIRRIGSLSTTVAAKDKVIGAVVENLTTVLDTLNDREDSFDDLVVTLRDLVSGFDEDREPLGRAVVAMGDLTTVTAGLLDDGRAPPEAGHPRTGPALAQPRRTHARRSRSSSTGPPPR</sequence>
<organism evidence="5 6">
    <name type="scientific">Streptomyces prasinosporus</name>
    <dbReference type="NCBI Taxonomy" id="68256"/>
    <lineage>
        <taxon>Bacteria</taxon>
        <taxon>Bacillati</taxon>
        <taxon>Actinomycetota</taxon>
        <taxon>Actinomycetes</taxon>
        <taxon>Kitasatosporales</taxon>
        <taxon>Streptomycetaceae</taxon>
        <taxon>Streptomyces</taxon>
        <taxon>Streptomyces albogriseolus group</taxon>
    </lineage>
</organism>
<protein>
    <recommendedName>
        <fullName evidence="7">MCE family protein</fullName>
    </recommendedName>
</protein>
<dbReference type="Pfam" id="PF11887">
    <property type="entry name" value="Mce4_CUP1"/>
    <property type="match status" value="2"/>
</dbReference>
<feature type="transmembrane region" description="Helical" evidence="2">
    <location>
        <begin position="16"/>
        <end position="36"/>
    </location>
</feature>
<feature type="region of interest" description="Disordered" evidence="1">
    <location>
        <begin position="329"/>
        <end position="433"/>
    </location>
</feature>
<evidence type="ECO:0008006" key="7">
    <source>
        <dbReference type="Google" id="ProtNLM"/>
    </source>
</evidence>
<evidence type="ECO:0000256" key="2">
    <source>
        <dbReference type="SAM" id="Phobius"/>
    </source>
</evidence>
<feature type="compositionally biased region" description="Basic residues" evidence="1">
    <location>
        <begin position="387"/>
        <end position="401"/>
    </location>
</feature>
<dbReference type="InterPro" id="IPR003399">
    <property type="entry name" value="Mce/MlaD"/>
</dbReference>
<evidence type="ECO:0000256" key="1">
    <source>
        <dbReference type="SAM" id="MobiDB-lite"/>
    </source>
</evidence>
<proteinExistence type="predicted"/>